<keyword evidence="5" id="KW-1185">Reference proteome</keyword>
<evidence type="ECO:0000313" key="4">
    <source>
        <dbReference type="EMBL" id="QYT04672.1"/>
    </source>
</evidence>
<reference evidence="4 5" key="1">
    <citation type="journal article" date="2021" name="BMC Genomics">
        <title>Telomere-to-telomere genome assembly of asparaginase-producing Trichoderma simmonsii.</title>
        <authorList>
            <person name="Chung D."/>
            <person name="Kwon Y.M."/>
            <person name="Yang Y."/>
        </authorList>
    </citation>
    <scope>NUCLEOTIDE SEQUENCE [LARGE SCALE GENOMIC DNA]</scope>
    <source>
        <strain evidence="4 5">GH-Sj1</strain>
    </source>
</reference>
<dbReference type="Pfam" id="PF05368">
    <property type="entry name" value="NmrA"/>
    <property type="match status" value="1"/>
</dbReference>
<keyword evidence="2" id="KW-0521">NADP</keyword>
<dbReference type="Gene3D" id="3.90.25.10">
    <property type="entry name" value="UDP-galactose 4-epimerase, domain 1"/>
    <property type="match status" value="1"/>
</dbReference>
<dbReference type="Gene3D" id="3.40.50.720">
    <property type="entry name" value="NAD(P)-binding Rossmann-like Domain"/>
    <property type="match status" value="1"/>
</dbReference>
<protein>
    <submittedName>
        <fullName evidence="4">NmrA domain-containing protein</fullName>
    </submittedName>
</protein>
<evidence type="ECO:0000256" key="1">
    <source>
        <dbReference type="ARBA" id="ARBA00006328"/>
    </source>
</evidence>
<gene>
    <name evidence="4" type="ORF">H0G86_011577</name>
</gene>
<dbReference type="InterPro" id="IPR008030">
    <property type="entry name" value="NmrA-like"/>
</dbReference>
<dbReference type="InterPro" id="IPR051164">
    <property type="entry name" value="NmrA-like_oxidored"/>
</dbReference>
<dbReference type="SUPFAM" id="SSF51735">
    <property type="entry name" value="NAD(P)-binding Rossmann-fold domains"/>
    <property type="match status" value="1"/>
</dbReference>
<evidence type="ECO:0000259" key="3">
    <source>
        <dbReference type="Pfam" id="PF05368"/>
    </source>
</evidence>
<dbReference type="PANTHER" id="PTHR42748">
    <property type="entry name" value="NITROGEN METABOLITE REPRESSION PROTEIN NMRA FAMILY MEMBER"/>
    <property type="match status" value="1"/>
</dbReference>
<organism evidence="4 5">
    <name type="scientific">Trichoderma simmonsii</name>
    <dbReference type="NCBI Taxonomy" id="1491479"/>
    <lineage>
        <taxon>Eukaryota</taxon>
        <taxon>Fungi</taxon>
        <taxon>Dikarya</taxon>
        <taxon>Ascomycota</taxon>
        <taxon>Pezizomycotina</taxon>
        <taxon>Sordariomycetes</taxon>
        <taxon>Hypocreomycetidae</taxon>
        <taxon>Hypocreales</taxon>
        <taxon>Hypocreaceae</taxon>
        <taxon>Trichoderma</taxon>
    </lineage>
</organism>
<feature type="domain" description="NmrA-like" evidence="3">
    <location>
        <begin position="5"/>
        <end position="257"/>
    </location>
</feature>
<evidence type="ECO:0000313" key="5">
    <source>
        <dbReference type="Proteomes" id="UP000826661"/>
    </source>
</evidence>
<dbReference type="Proteomes" id="UP000826661">
    <property type="component" value="Chromosome VI"/>
</dbReference>
<dbReference type="EMBL" id="CP075869">
    <property type="protein sequence ID" value="QYT04672.1"/>
    <property type="molecule type" value="Genomic_DNA"/>
</dbReference>
<dbReference type="GO" id="GO:0005634">
    <property type="term" value="C:nucleus"/>
    <property type="evidence" value="ECO:0007669"/>
    <property type="project" value="TreeGrafter"/>
</dbReference>
<name>A0A8G0PKE6_9HYPO</name>
<comment type="similarity">
    <text evidence="1">Belongs to the NmrA-type oxidoreductase family.</text>
</comment>
<evidence type="ECO:0000256" key="2">
    <source>
        <dbReference type="ARBA" id="ARBA00022857"/>
    </source>
</evidence>
<dbReference type="AlphaFoldDB" id="A0A8G0PKE6"/>
<sequence>MSAKPVIAVIGGIGAQGTSVIKALAEGNQYTILGLTRSASQPNVVELAKLPNVKIVEGNWYDEPTLFKVFEEADYAYVNTNGPAIGQRNETYWGIRIFEIARSCGISHYQWASLPYSSKLGDYDQQFKCGHTDGKGRVAEFIKSQPTTPMKWTIHTTVPYLELLFNFFGPCRYPETPGLVSFPSALGDGKVPLIYLDDIGRYARWIFDHPERSTGINLQVSSVSTTWDDVAKAFNNVTGQKAEHKRLTIEEAVDLYPGNDMLLGQTFDPHDPTLLSVGQNFSGMLTMLASGKVLDLINYHLLDDILPDRLRSVEDWMRKVEYTGEHKEVITKDWSRGGK</sequence>
<dbReference type="InterPro" id="IPR036291">
    <property type="entry name" value="NAD(P)-bd_dom_sf"/>
</dbReference>
<accession>A0A8G0PKE6</accession>
<proteinExistence type="inferred from homology"/>
<dbReference type="PANTHER" id="PTHR42748:SF14">
    <property type="entry name" value="SNOAL-LIKE DOMAIN-CONTAINING PROTEIN"/>
    <property type="match status" value="1"/>
</dbReference>